<dbReference type="InterPro" id="IPR041373">
    <property type="entry name" value="RT_RNaseH"/>
</dbReference>
<evidence type="ECO:0000256" key="6">
    <source>
        <dbReference type="ARBA" id="ARBA00022918"/>
    </source>
</evidence>
<evidence type="ECO:0000256" key="1">
    <source>
        <dbReference type="ARBA" id="ARBA00022679"/>
    </source>
</evidence>
<dbReference type="InterPro" id="IPR043502">
    <property type="entry name" value="DNA/RNA_pol_sf"/>
</dbReference>
<evidence type="ECO:0000256" key="3">
    <source>
        <dbReference type="ARBA" id="ARBA00022722"/>
    </source>
</evidence>
<name>A0A6J8EY09_MYTCO</name>
<keyword evidence="9" id="KW-1185">Reference proteome</keyword>
<evidence type="ECO:0000259" key="7">
    <source>
        <dbReference type="Pfam" id="PF17917"/>
    </source>
</evidence>
<keyword evidence="5" id="KW-0378">Hydrolase</keyword>
<keyword evidence="4" id="KW-0255">Endonuclease</keyword>
<dbReference type="GO" id="GO:0004519">
    <property type="term" value="F:endonuclease activity"/>
    <property type="evidence" value="ECO:0007669"/>
    <property type="project" value="UniProtKB-KW"/>
</dbReference>
<dbReference type="CDD" id="cd09274">
    <property type="entry name" value="RNase_HI_RT_Ty3"/>
    <property type="match status" value="1"/>
</dbReference>
<dbReference type="GO" id="GO:0003964">
    <property type="term" value="F:RNA-directed DNA polymerase activity"/>
    <property type="evidence" value="ECO:0007669"/>
    <property type="project" value="UniProtKB-KW"/>
</dbReference>
<organism evidence="8 9">
    <name type="scientific">Mytilus coruscus</name>
    <name type="common">Sea mussel</name>
    <dbReference type="NCBI Taxonomy" id="42192"/>
    <lineage>
        <taxon>Eukaryota</taxon>
        <taxon>Metazoa</taxon>
        <taxon>Spiralia</taxon>
        <taxon>Lophotrochozoa</taxon>
        <taxon>Mollusca</taxon>
        <taxon>Bivalvia</taxon>
        <taxon>Autobranchia</taxon>
        <taxon>Pteriomorphia</taxon>
        <taxon>Mytilida</taxon>
        <taxon>Mytiloidea</taxon>
        <taxon>Mytilidae</taxon>
        <taxon>Mytilinae</taxon>
        <taxon>Mytilus</taxon>
    </lineage>
</organism>
<keyword evidence="3" id="KW-0540">Nuclease</keyword>
<keyword evidence="1" id="KW-0808">Transferase</keyword>
<dbReference type="PANTHER" id="PTHR37984:SF5">
    <property type="entry name" value="PROTEIN NYNRIN-LIKE"/>
    <property type="match status" value="1"/>
</dbReference>
<dbReference type="AlphaFoldDB" id="A0A6J8EY09"/>
<dbReference type="OrthoDB" id="116078at2759"/>
<evidence type="ECO:0000313" key="8">
    <source>
        <dbReference type="EMBL" id="CAC5425539.1"/>
    </source>
</evidence>
<gene>
    <name evidence="8" type="ORF">MCOR_57348</name>
</gene>
<evidence type="ECO:0000256" key="2">
    <source>
        <dbReference type="ARBA" id="ARBA00022695"/>
    </source>
</evidence>
<feature type="domain" description="Reverse transcriptase RNase H-like" evidence="7">
    <location>
        <begin position="97"/>
        <end position="199"/>
    </location>
</feature>
<dbReference type="PANTHER" id="PTHR37984">
    <property type="entry name" value="PROTEIN CBG26694"/>
    <property type="match status" value="1"/>
</dbReference>
<dbReference type="Gene3D" id="3.10.10.10">
    <property type="entry name" value="HIV Type 1 Reverse Transcriptase, subunit A, domain 1"/>
    <property type="match status" value="1"/>
</dbReference>
<accession>A0A6J8EY09</accession>
<dbReference type="SUPFAM" id="SSF56672">
    <property type="entry name" value="DNA/RNA polymerases"/>
    <property type="match status" value="1"/>
</dbReference>
<keyword evidence="6" id="KW-0695">RNA-directed DNA polymerase</keyword>
<dbReference type="EMBL" id="CACVKT020010252">
    <property type="protein sequence ID" value="CAC5425539.1"/>
    <property type="molecule type" value="Genomic_DNA"/>
</dbReference>
<dbReference type="Gene3D" id="3.10.20.370">
    <property type="match status" value="1"/>
</dbReference>
<reference evidence="8 9" key="1">
    <citation type="submission" date="2020-06" db="EMBL/GenBank/DDBJ databases">
        <authorList>
            <person name="Li R."/>
            <person name="Bekaert M."/>
        </authorList>
    </citation>
    <scope>NUCLEOTIDE SEQUENCE [LARGE SCALE GENOMIC DNA]</scope>
    <source>
        <strain evidence="9">wild</strain>
    </source>
</reference>
<sequence length="262" mass="29527">MVCACWGDARPVRVPPRRLPIGKREIERTEVSKMLERGIVEPSNSPWSAPQVLITKPDLTTRVCVDFRSLNHLSRVDSYPNLKVALTMSPILAYPVPGQTFILDTDSSQQAVGAVLSQEQEGKEHVIAYMSKALSRPEQSYCVTRKELLAVISALKHFHSYLYCQNVLLRTDNAAVSWMKNLKKPTGQTARWLQELGTYDLNFIHRPGLKHTNADALSRVPCTSCLNQQTQNDVQNIEEDNKETAIPQCTTLNQIRAVTRSR</sequence>
<dbReference type="Pfam" id="PF17917">
    <property type="entry name" value="RT_RNaseH"/>
    <property type="match status" value="1"/>
</dbReference>
<dbReference type="Proteomes" id="UP000507470">
    <property type="component" value="Unassembled WGS sequence"/>
</dbReference>
<protein>
    <recommendedName>
        <fullName evidence="7">Reverse transcriptase RNase H-like domain-containing protein</fullName>
    </recommendedName>
</protein>
<evidence type="ECO:0000256" key="5">
    <source>
        <dbReference type="ARBA" id="ARBA00022801"/>
    </source>
</evidence>
<evidence type="ECO:0000313" key="9">
    <source>
        <dbReference type="Proteomes" id="UP000507470"/>
    </source>
</evidence>
<dbReference type="InterPro" id="IPR050951">
    <property type="entry name" value="Retrovirus_Pol_polyprotein"/>
</dbReference>
<dbReference type="FunFam" id="3.10.20.370:FF:000001">
    <property type="entry name" value="Retrovirus-related Pol polyprotein from transposon 17.6-like protein"/>
    <property type="match status" value="1"/>
</dbReference>
<keyword evidence="2" id="KW-0548">Nucleotidyltransferase</keyword>
<dbReference type="GO" id="GO:0016787">
    <property type="term" value="F:hydrolase activity"/>
    <property type="evidence" value="ECO:0007669"/>
    <property type="project" value="UniProtKB-KW"/>
</dbReference>
<evidence type="ECO:0000256" key="4">
    <source>
        <dbReference type="ARBA" id="ARBA00022759"/>
    </source>
</evidence>
<proteinExistence type="predicted"/>